<sequence length="248" mass="27795">MTPSFSIDKTQWQAQANGFWLLSFTLKLLDPTDECKTANDMIGAEYFSEHRKLDLFAAHSTALGIWQLQFLCAQQNPICTSTFTLKWRNIVLPVTADNLLLLGENLAMAPLFALAKLRQQNSFAKRTQRNLALLHATQTFPFAVKPARFMVETTPAEAIGACTLLEDWKIANRLSSEQFVAGCAQMTLSEMLESWLSAMCSIHRHDSDTSESWQLVLSASEATSEHCTRLVRELESSANTLKFEITAL</sequence>
<organism evidence="1 2">
    <name type="scientific">Thiosulfatimonas sediminis</name>
    <dbReference type="NCBI Taxonomy" id="2675054"/>
    <lineage>
        <taxon>Bacteria</taxon>
        <taxon>Pseudomonadati</taxon>
        <taxon>Pseudomonadota</taxon>
        <taxon>Gammaproteobacteria</taxon>
        <taxon>Thiotrichales</taxon>
        <taxon>Piscirickettsiaceae</taxon>
        <taxon>Thiosulfatimonas</taxon>
    </lineage>
</organism>
<name>A0A6F8PX92_9GAMM</name>
<protein>
    <submittedName>
        <fullName evidence="1">Uncharacterized protein</fullName>
    </submittedName>
</protein>
<proteinExistence type="predicted"/>
<dbReference type="Proteomes" id="UP000501726">
    <property type="component" value="Chromosome"/>
</dbReference>
<reference evidence="2" key="1">
    <citation type="submission" date="2019-11" db="EMBL/GenBank/DDBJ databases">
        <title>Isolation and characterization of two novel species in the genus Thiomicrorhabdus.</title>
        <authorList>
            <person name="Mochizuki J."/>
            <person name="Kojima H."/>
            <person name="Fukui M."/>
        </authorList>
    </citation>
    <scope>NUCLEOTIDE SEQUENCE [LARGE SCALE GENOMIC DNA]</scope>
    <source>
        <strain evidence="2">aks77</strain>
    </source>
</reference>
<evidence type="ECO:0000313" key="1">
    <source>
        <dbReference type="EMBL" id="BBP46763.1"/>
    </source>
</evidence>
<accession>A0A6F8PX92</accession>
<dbReference type="AlphaFoldDB" id="A0A6F8PX92"/>
<dbReference type="EMBL" id="AP021889">
    <property type="protein sequence ID" value="BBP46763.1"/>
    <property type="molecule type" value="Genomic_DNA"/>
</dbReference>
<dbReference type="RefSeq" id="WP_173273730.1">
    <property type="nucleotide sequence ID" value="NZ_AP021889.1"/>
</dbReference>
<dbReference type="KEGG" id="tse:THMIRHAS_21360"/>
<gene>
    <name evidence="1" type="ORF">THMIRHAS_21360</name>
</gene>
<keyword evidence="2" id="KW-1185">Reference proteome</keyword>
<evidence type="ECO:0000313" key="2">
    <source>
        <dbReference type="Proteomes" id="UP000501726"/>
    </source>
</evidence>